<dbReference type="PANTHER" id="PTHR39398">
    <property type="entry name" value="YALI0F14311P"/>
    <property type="match status" value="1"/>
</dbReference>
<dbReference type="EMBL" id="BCWF01000018">
    <property type="protein sequence ID" value="GAT24347.1"/>
    <property type="molecule type" value="Genomic_DNA"/>
</dbReference>
<feature type="region of interest" description="Disordered" evidence="1">
    <location>
        <begin position="85"/>
        <end position="114"/>
    </location>
</feature>
<gene>
    <name evidence="2" type="ORF">RIB2604_01801740</name>
</gene>
<dbReference type="PANTHER" id="PTHR39398:SF1">
    <property type="entry name" value="CSN8_PSMD8_EIF3K DOMAIN-CONTAINING PROTEIN"/>
    <property type="match status" value="1"/>
</dbReference>
<reference evidence="2 3" key="1">
    <citation type="journal article" date="2016" name="DNA Res.">
        <title>Genome sequence of Aspergillus luchuensis NBRC 4314.</title>
        <authorList>
            <person name="Yamada O."/>
            <person name="Machida M."/>
            <person name="Hosoyama A."/>
            <person name="Goto M."/>
            <person name="Takahashi T."/>
            <person name="Futagami T."/>
            <person name="Yamagata Y."/>
            <person name="Takeuchi M."/>
            <person name="Kobayashi T."/>
            <person name="Koike H."/>
            <person name="Abe K."/>
            <person name="Asai K."/>
            <person name="Arita M."/>
            <person name="Fujita N."/>
            <person name="Fukuda K."/>
            <person name="Higa K."/>
            <person name="Horikawa H."/>
            <person name="Ishikawa T."/>
            <person name="Jinno K."/>
            <person name="Kato Y."/>
            <person name="Kirimura K."/>
            <person name="Mizutani O."/>
            <person name="Nakasone K."/>
            <person name="Sano M."/>
            <person name="Shiraishi Y."/>
            <person name="Tsukahara M."/>
            <person name="Gomi K."/>
        </authorList>
    </citation>
    <scope>NUCLEOTIDE SEQUENCE [LARGE SCALE GENOMIC DNA]</scope>
    <source>
        <strain evidence="2 3">RIB 2604</strain>
    </source>
</reference>
<evidence type="ECO:0000313" key="2">
    <source>
        <dbReference type="EMBL" id="GAT24347.1"/>
    </source>
</evidence>
<comment type="caution">
    <text evidence="2">The sequence shown here is derived from an EMBL/GenBank/DDBJ whole genome shotgun (WGS) entry which is preliminary data.</text>
</comment>
<evidence type="ECO:0000313" key="3">
    <source>
        <dbReference type="Proteomes" id="UP000075230"/>
    </source>
</evidence>
<sequence>MSGHAQPGKSPGSRLKPVADSLDTVGFVSKGDRKYAHGLLMPMVERRCDHKVQKEYYDKIVNRYMEFCARHSKNLEAAWTSLPRSASSDATSNPPASLPSLNNKSTGPRSPSPSAELSTILLSLRKLREAVLATSSTIPISFSQQVHIFSIKFAIQARHPPSYFPSFRYILEELHTSSHPLPDSDLKDLISYWILDYACRQEDMVAAYQLRARARRRYGFQSSTIDRVLNALAHDNWIVFWQIRQDVDSRMRAVMNWAEDRVRRHALKAVGKAYLSTDSRWVTEGCTGDSNWTWENLVKAESLGWEKEGDRIIIRKPKQRPQNNLAPIKENP</sequence>
<dbReference type="Proteomes" id="UP000075230">
    <property type="component" value="Unassembled WGS sequence"/>
</dbReference>
<reference evidence="3" key="2">
    <citation type="submission" date="2016-02" db="EMBL/GenBank/DDBJ databases">
        <title>Genome sequencing of Aspergillus luchuensis NBRC 4314.</title>
        <authorList>
            <person name="Yamada O."/>
        </authorList>
    </citation>
    <scope>NUCLEOTIDE SEQUENCE [LARGE SCALE GENOMIC DNA]</scope>
    <source>
        <strain evidence="3">RIB 2604</strain>
    </source>
</reference>
<name>A0A146FEQ5_ASPKA</name>
<proteinExistence type="predicted"/>
<dbReference type="VEuPathDB" id="FungiDB:ASPFODRAFT_134590"/>
<organism evidence="2 3">
    <name type="scientific">Aspergillus kawachii</name>
    <name type="common">White koji mold</name>
    <name type="synonym">Aspergillus awamori var. kawachi</name>
    <dbReference type="NCBI Taxonomy" id="1069201"/>
    <lineage>
        <taxon>Eukaryota</taxon>
        <taxon>Fungi</taxon>
        <taxon>Dikarya</taxon>
        <taxon>Ascomycota</taxon>
        <taxon>Pezizomycotina</taxon>
        <taxon>Eurotiomycetes</taxon>
        <taxon>Eurotiomycetidae</taxon>
        <taxon>Eurotiales</taxon>
        <taxon>Aspergillaceae</taxon>
        <taxon>Aspergillus</taxon>
        <taxon>Aspergillus subgen. Circumdati</taxon>
    </lineage>
</organism>
<evidence type="ECO:0000256" key="1">
    <source>
        <dbReference type="SAM" id="MobiDB-lite"/>
    </source>
</evidence>
<accession>A0A146FEQ5</accession>
<dbReference type="AlphaFoldDB" id="A0A146FEQ5"/>
<protein>
    <submittedName>
        <fullName evidence="2">Similar to An16g04550</fullName>
    </submittedName>
</protein>